<comment type="caution">
    <text evidence="1">The sequence shown here is derived from an EMBL/GenBank/DDBJ whole genome shotgun (WGS) entry which is preliminary data.</text>
</comment>
<name>A0A0F9CTP7_9ZZZZ</name>
<accession>A0A0F9CTP7</accession>
<evidence type="ECO:0000313" key="1">
    <source>
        <dbReference type="EMBL" id="KKL52758.1"/>
    </source>
</evidence>
<reference evidence="1" key="1">
    <citation type="journal article" date="2015" name="Nature">
        <title>Complex archaea that bridge the gap between prokaryotes and eukaryotes.</title>
        <authorList>
            <person name="Spang A."/>
            <person name="Saw J.H."/>
            <person name="Jorgensen S.L."/>
            <person name="Zaremba-Niedzwiedzka K."/>
            <person name="Martijn J."/>
            <person name="Lind A.E."/>
            <person name="van Eijk R."/>
            <person name="Schleper C."/>
            <person name="Guy L."/>
            <person name="Ettema T.J."/>
        </authorList>
    </citation>
    <scope>NUCLEOTIDE SEQUENCE</scope>
</reference>
<organism evidence="1">
    <name type="scientific">marine sediment metagenome</name>
    <dbReference type="NCBI Taxonomy" id="412755"/>
    <lineage>
        <taxon>unclassified sequences</taxon>
        <taxon>metagenomes</taxon>
        <taxon>ecological metagenomes</taxon>
    </lineage>
</organism>
<proteinExistence type="predicted"/>
<gene>
    <name evidence="1" type="ORF">LCGC14_2282240</name>
</gene>
<protein>
    <submittedName>
        <fullName evidence="1">Uncharacterized protein</fullName>
    </submittedName>
</protein>
<dbReference type="AlphaFoldDB" id="A0A0F9CTP7"/>
<dbReference type="EMBL" id="LAZR01031780">
    <property type="protein sequence ID" value="KKL52758.1"/>
    <property type="molecule type" value="Genomic_DNA"/>
</dbReference>
<sequence>MKLKINLVDVNDRLPKDKYGEHFVYCEYQNGNHCSGLASFNDDKEWEFEWSDDHPESEDVRYWIEEVWS</sequence>